<gene>
    <name evidence="1" type="ORF">E2C01_034499</name>
</gene>
<evidence type="ECO:0000313" key="1">
    <source>
        <dbReference type="EMBL" id="MPC40924.1"/>
    </source>
</evidence>
<keyword evidence="2" id="KW-1185">Reference proteome</keyword>
<reference evidence="1 2" key="1">
    <citation type="submission" date="2019-05" db="EMBL/GenBank/DDBJ databases">
        <title>Another draft genome of Portunus trituberculatus and its Hox gene families provides insights of decapod evolution.</title>
        <authorList>
            <person name="Jeong J.-H."/>
            <person name="Song I."/>
            <person name="Kim S."/>
            <person name="Choi T."/>
            <person name="Kim D."/>
            <person name="Ryu S."/>
            <person name="Kim W."/>
        </authorList>
    </citation>
    <scope>NUCLEOTIDE SEQUENCE [LARGE SCALE GENOMIC DNA]</scope>
    <source>
        <tissue evidence="1">Muscle</tissue>
    </source>
</reference>
<proteinExistence type="predicted"/>
<accession>A0A5B7F8P2</accession>
<sequence length="139" mass="14600">MQVRRPCVCSPPCPPSLLASIAFASRSAGYLKAEGEQGQRRMKDYVYDPCVSTGGVERADDAGMRRHSTVLLALSPSLLHKFTLTHSLSPLLMGLSIHVSGLEGAKEAEVKGAEVVVVATAVAAMVVAVEGHGGHYGLD</sequence>
<evidence type="ECO:0000313" key="2">
    <source>
        <dbReference type="Proteomes" id="UP000324222"/>
    </source>
</evidence>
<dbReference type="EMBL" id="VSRR010004860">
    <property type="protein sequence ID" value="MPC40924.1"/>
    <property type="molecule type" value="Genomic_DNA"/>
</dbReference>
<dbReference type="Proteomes" id="UP000324222">
    <property type="component" value="Unassembled WGS sequence"/>
</dbReference>
<comment type="caution">
    <text evidence="1">The sequence shown here is derived from an EMBL/GenBank/DDBJ whole genome shotgun (WGS) entry which is preliminary data.</text>
</comment>
<dbReference type="AlphaFoldDB" id="A0A5B7F8P2"/>
<organism evidence="1 2">
    <name type="scientific">Portunus trituberculatus</name>
    <name type="common">Swimming crab</name>
    <name type="synonym">Neptunus trituberculatus</name>
    <dbReference type="NCBI Taxonomy" id="210409"/>
    <lineage>
        <taxon>Eukaryota</taxon>
        <taxon>Metazoa</taxon>
        <taxon>Ecdysozoa</taxon>
        <taxon>Arthropoda</taxon>
        <taxon>Crustacea</taxon>
        <taxon>Multicrustacea</taxon>
        <taxon>Malacostraca</taxon>
        <taxon>Eumalacostraca</taxon>
        <taxon>Eucarida</taxon>
        <taxon>Decapoda</taxon>
        <taxon>Pleocyemata</taxon>
        <taxon>Brachyura</taxon>
        <taxon>Eubrachyura</taxon>
        <taxon>Portunoidea</taxon>
        <taxon>Portunidae</taxon>
        <taxon>Portuninae</taxon>
        <taxon>Portunus</taxon>
    </lineage>
</organism>
<name>A0A5B7F8P2_PORTR</name>
<protein>
    <submittedName>
        <fullName evidence="1">Uncharacterized protein</fullName>
    </submittedName>
</protein>